<reference evidence="7 8" key="1">
    <citation type="submission" date="2019-10" db="EMBL/GenBank/DDBJ databases">
        <authorList>
            <person name="Palmer J.M."/>
        </authorList>
    </citation>
    <scope>NUCLEOTIDE SEQUENCE [LARGE SCALE GENOMIC DNA]</scope>
    <source>
        <strain evidence="7 8">TWF694</strain>
    </source>
</reference>
<evidence type="ECO:0000256" key="4">
    <source>
        <dbReference type="SAM" id="Coils"/>
    </source>
</evidence>
<feature type="domain" description="Ribosome recycling factor" evidence="6">
    <location>
        <begin position="136"/>
        <end position="316"/>
    </location>
</feature>
<dbReference type="AlphaFoldDB" id="A0AAV9XGG6"/>
<dbReference type="Gene3D" id="3.30.1360.40">
    <property type="match status" value="1"/>
</dbReference>
<dbReference type="InterPro" id="IPR023584">
    <property type="entry name" value="Ribosome_recyc_fac_dom"/>
</dbReference>
<evidence type="ECO:0000256" key="5">
    <source>
        <dbReference type="SAM" id="MobiDB-lite"/>
    </source>
</evidence>
<dbReference type="InterPro" id="IPR036191">
    <property type="entry name" value="RRF_sf"/>
</dbReference>
<proteinExistence type="inferred from homology"/>
<evidence type="ECO:0000259" key="6">
    <source>
        <dbReference type="Pfam" id="PF01765"/>
    </source>
</evidence>
<feature type="compositionally biased region" description="Basic and acidic residues" evidence="5">
    <location>
        <begin position="88"/>
        <end position="98"/>
    </location>
</feature>
<comment type="similarity">
    <text evidence="1">Belongs to the RRF family.</text>
</comment>
<gene>
    <name evidence="7" type="ORF">TWF694_008549</name>
</gene>
<accession>A0AAV9XGG6</accession>
<feature type="coiled-coil region" evidence="4">
    <location>
        <begin position="284"/>
        <end position="315"/>
    </location>
</feature>
<keyword evidence="8" id="KW-1185">Reference proteome</keyword>
<comment type="caution">
    <text evidence="7">The sequence shown here is derived from an EMBL/GenBank/DDBJ whole genome shotgun (WGS) entry which is preliminary data.</text>
</comment>
<dbReference type="InterPro" id="IPR002661">
    <property type="entry name" value="Ribosome_recyc_fac"/>
</dbReference>
<dbReference type="EMBL" id="JAVHJO010000004">
    <property type="protein sequence ID" value="KAK6541180.1"/>
    <property type="molecule type" value="Genomic_DNA"/>
</dbReference>
<dbReference type="GO" id="GO:0043023">
    <property type="term" value="F:ribosomal large subunit binding"/>
    <property type="evidence" value="ECO:0007669"/>
    <property type="project" value="TreeGrafter"/>
</dbReference>
<dbReference type="PANTHER" id="PTHR20982:SF3">
    <property type="entry name" value="MITOCHONDRIAL RIBOSOME RECYCLING FACTOR PSEUDO 1"/>
    <property type="match status" value="1"/>
</dbReference>
<keyword evidence="2" id="KW-0648">Protein biosynthesis</keyword>
<protein>
    <recommendedName>
        <fullName evidence="6">Ribosome recycling factor domain-containing protein</fullName>
    </recommendedName>
</protein>
<dbReference type="Gene3D" id="1.10.132.20">
    <property type="entry name" value="Ribosome-recycling factor"/>
    <property type="match status" value="1"/>
</dbReference>
<dbReference type="PANTHER" id="PTHR20982">
    <property type="entry name" value="RIBOSOME RECYCLING FACTOR"/>
    <property type="match status" value="1"/>
</dbReference>
<sequence length="319" mass="35265">MSLARPLIARHSPLGLQSTLGRRQLSSKSNSHTIIPNVDLHSYRLYNAPYRKRCLQATTAATLIPRRCISTTPHLLKNTRGGHKSPPKAKDQAPEHYSGKGKPNPTHAALAAETPADDPYNFTKFDESVKHAVDGLKNELAHLKAFSGRPDPSVVENVMVTISFAKTKKELEAGLAQESKFKLSELAHVAPKGREFILTVNDESYVNSIKNALLSQMSLNPQPVSPSTPNILKVPLPMPTRESRENSAAVVQKTGQKYLDRVQNIRGAHFAHLEKLKKAGSARGDDVRKAEKRLQEKLDKTNKELKAMIEKGKEDVLQS</sequence>
<evidence type="ECO:0000256" key="3">
    <source>
        <dbReference type="ARBA" id="ARBA00024909"/>
    </source>
</evidence>
<keyword evidence="4" id="KW-0175">Coiled coil</keyword>
<evidence type="ECO:0000313" key="8">
    <source>
        <dbReference type="Proteomes" id="UP001365542"/>
    </source>
</evidence>
<evidence type="ECO:0000313" key="7">
    <source>
        <dbReference type="EMBL" id="KAK6541180.1"/>
    </source>
</evidence>
<comment type="function">
    <text evidence="3">Necessary for protein synthesis in mitochondria. Functions as a ribosome recycling factor in mitochondria.</text>
</comment>
<evidence type="ECO:0000256" key="1">
    <source>
        <dbReference type="ARBA" id="ARBA00005912"/>
    </source>
</evidence>
<dbReference type="GO" id="GO:0005739">
    <property type="term" value="C:mitochondrion"/>
    <property type="evidence" value="ECO:0007669"/>
    <property type="project" value="TreeGrafter"/>
</dbReference>
<dbReference type="Proteomes" id="UP001365542">
    <property type="component" value="Unassembled WGS sequence"/>
</dbReference>
<dbReference type="SUPFAM" id="SSF55194">
    <property type="entry name" value="Ribosome recycling factor, RRF"/>
    <property type="match status" value="1"/>
</dbReference>
<feature type="region of interest" description="Disordered" evidence="5">
    <location>
        <begin position="74"/>
        <end position="109"/>
    </location>
</feature>
<evidence type="ECO:0000256" key="2">
    <source>
        <dbReference type="ARBA" id="ARBA00022917"/>
    </source>
</evidence>
<dbReference type="GO" id="GO:0006412">
    <property type="term" value="P:translation"/>
    <property type="evidence" value="ECO:0007669"/>
    <property type="project" value="UniProtKB-KW"/>
</dbReference>
<name>A0AAV9XGG6_9PEZI</name>
<organism evidence="7 8">
    <name type="scientific">Orbilia ellipsospora</name>
    <dbReference type="NCBI Taxonomy" id="2528407"/>
    <lineage>
        <taxon>Eukaryota</taxon>
        <taxon>Fungi</taxon>
        <taxon>Dikarya</taxon>
        <taxon>Ascomycota</taxon>
        <taxon>Pezizomycotina</taxon>
        <taxon>Orbiliomycetes</taxon>
        <taxon>Orbiliales</taxon>
        <taxon>Orbiliaceae</taxon>
        <taxon>Orbilia</taxon>
    </lineage>
</organism>
<dbReference type="Pfam" id="PF01765">
    <property type="entry name" value="RRF"/>
    <property type="match status" value="1"/>
</dbReference>